<dbReference type="AlphaFoldDB" id="A0A2X0MMK7"/>
<evidence type="ECO:0000256" key="2">
    <source>
        <dbReference type="SAM" id="Phobius"/>
    </source>
</evidence>
<name>A0A2X0MMK7_9BASI</name>
<feature type="region of interest" description="Disordered" evidence="1">
    <location>
        <begin position="356"/>
        <end position="375"/>
    </location>
</feature>
<keyword evidence="4" id="KW-1185">Reference proteome</keyword>
<dbReference type="Proteomes" id="UP000249464">
    <property type="component" value="Unassembled WGS sequence"/>
</dbReference>
<proteinExistence type="predicted"/>
<sequence>MEYRVLGEHKQLGNFNTWRAFIWIPISMHAFFVTWASTQAFLVVSARSRSGATRTDRQGYVPAKVANGVFYGSLRSDPSPPLPHLEATQLIGSPPAAPQIVDTLCASAWRRAWKHGVDFGELLNVQSLYADLTTSAAHSLPYQNAVVLMVIIVPFTIGLLNIGSIGLLLTLRRKINASIRRRSIRPDVGFVSLGASDSTGMPKHLVAFPTRTTGVRMESQDVKELTGSTRPSLAQRFSTSLTAFSTPSSFDDFSTKHGDGSASKPLEVPLSPGLSIDLGGNVDMSDLRRAEKDLIVFYHREIWNYICILPNDSPKWAEFELSYFFVPWVYSIIYSIGCTALFLNLVSVRRSRSRSHNPAEVQSDSTFEHGSTGPPVISLLPDGRGLALGDLSRDEAEGKLALPPLRLHRLGGDARGLRSLDY</sequence>
<evidence type="ECO:0000256" key="1">
    <source>
        <dbReference type="SAM" id="MobiDB-lite"/>
    </source>
</evidence>
<keyword evidence="2" id="KW-1133">Transmembrane helix</keyword>
<evidence type="ECO:0000313" key="4">
    <source>
        <dbReference type="Proteomes" id="UP000249464"/>
    </source>
</evidence>
<feature type="transmembrane region" description="Helical" evidence="2">
    <location>
        <begin position="20"/>
        <end position="44"/>
    </location>
</feature>
<accession>A0A2X0MMK7</accession>
<keyword evidence="2" id="KW-0472">Membrane</keyword>
<gene>
    <name evidence="3" type="primary">BQ5605_C015g07804</name>
    <name evidence="3" type="ORF">BQ5605_C015G07804</name>
</gene>
<protein>
    <submittedName>
        <fullName evidence="3">BQ5605_C015g07804 protein</fullName>
    </submittedName>
</protein>
<reference evidence="3 4" key="1">
    <citation type="submission" date="2016-11" db="EMBL/GenBank/DDBJ databases">
        <authorList>
            <person name="Jaros S."/>
            <person name="Januszkiewicz K."/>
            <person name="Wedrychowicz H."/>
        </authorList>
    </citation>
    <scope>NUCLEOTIDE SEQUENCE [LARGE SCALE GENOMIC DNA]</scope>
</reference>
<keyword evidence="2" id="KW-0812">Transmembrane</keyword>
<feature type="compositionally biased region" description="Polar residues" evidence="1">
    <location>
        <begin position="360"/>
        <end position="369"/>
    </location>
</feature>
<feature type="transmembrane region" description="Helical" evidence="2">
    <location>
        <begin position="321"/>
        <end position="346"/>
    </location>
</feature>
<dbReference type="EMBL" id="FQNC01000015">
    <property type="protein sequence ID" value="SGY17516.1"/>
    <property type="molecule type" value="Genomic_DNA"/>
</dbReference>
<feature type="transmembrane region" description="Helical" evidence="2">
    <location>
        <begin position="145"/>
        <end position="171"/>
    </location>
</feature>
<evidence type="ECO:0000313" key="3">
    <source>
        <dbReference type="EMBL" id="SGY17516.1"/>
    </source>
</evidence>
<organism evidence="3 4">
    <name type="scientific">Microbotryum silenes-dioicae</name>
    <dbReference type="NCBI Taxonomy" id="796604"/>
    <lineage>
        <taxon>Eukaryota</taxon>
        <taxon>Fungi</taxon>
        <taxon>Dikarya</taxon>
        <taxon>Basidiomycota</taxon>
        <taxon>Pucciniomycotina</taxon>
        <taxon>Microbotryomycetes</taxon>
        <taxon>Microbotryales</taxon>
        <taxon>Microbotryaceae</taxon>
        <taxon>Microbotryum</taxon>
    </lineage>
</organism>